<organism evidence="14 15">
    <name type="scientific">Ezakiella coagulans</name>
    <dbReference type="NCBI Taxonomy" id="46507"/>
    <lineage>
        <taxon>Bacteria</taxon>
        <taxon>Bacillati</taxon>
        <taxon>Bacillota</taxon>
        <taxon>Tissierellia</taxon>
        <taxon>Ezakiella</taxon>
    </lineage>
</organism>
<dbReference type="EMBL" id="QEKV01000001">
    <property type="protein sequence ID" value="PVY95662.1"/>
    <property type="molecule type" value="Genomic_DNA"/>
</dbReference>
<dbReference type="FunFam" id="1.10.3370.10:FF:000001">
    <property type="entry name" value="Preprotein translocase subunit SecY"/>
    <property type="match status" value="1"/>
</dbReference>
<comment type="subcellular location">
    <subcellularLocation>
        <location evidence="10">Cell membrane</location>
        <topology evidence="10">Multi-pass membrane protein</topology>
    </subcellularLocation>
    <subcellularLocation>
        <location evidence="1 12">Membrane</location>
        <topology evidence="1 12">Multi-pass membrane protein</topology>
    </subcellularLocation>
</comment>
<keyword evidence="10" id="KW-1003">Cell membrane</keyword>
<evidence type="ECO:0000256" key="8">
    <source>
        <dbReference type="ARBA" id="ARBA00023136"/>
    </source>
</evidence>
<dbReference type="RefSeq" id="WP_116479564.1">
    <property type="nucleotide sequence ID" value="NZ_QEKV01000001.1"/>
</dbReference>
<dbReference type="InterPro" id="IPR023201">
    <property type="entry name" value="SecY_dom_sf"/>
</dbReference>
<evidence type="ECO:0000313" key="14">
    <source>
        <dbReference type="EMBL" id="PVY95662.1"/>
    </source>
</evidence>
<dbReference type="Pfam" id="PF00344">
    <property type="entry name" value="SecY"/>
    <property type="match status" value="1"/>
</dbReference>
<comment type="caution">
    <text evidence="14">The sequence shown here is derived from an EMBL/GenBank/DDBJ whole genome shotgun (WGS) entry which is preliminary data.</text>
</comment>
<feature type="transmembrane region" description="Helical" evidence="10">
    <location>
        <begin position="172"/>
        <end position="189"/>
    </location>
</feature>
<proteinExistence type="inferred from homology"/>
<dbReference type="PIRSF" id="PIRSF004557">
    <property type="entry name" value="SecY"/>
    <property type="match status" value="1"/>
</dbReference>
<feature type="transmembrane region" description="Helical" evidence="10">
    <location>
        <begin position="204"/>
        <end position="227"/>
    </location>
</feature>
<evidence type="ECO:0000256" key="12">
    <source>
        <dbReference type="RuleBase" id="RU003484"/>
    </source>
</evidence>
<gene>
    <name evidence="10" type="primary">secY</name>
    <name evidence="14" type="ORF">C7381_101188</name>
</gene>
<dbReference type="GO" id="GO:0005886">
    <property type="term" value="C:plasma membrane"/>
    <property type="evidence" value="ECO:0007669"/>
    <property type="project" value="UniProtKB-SubCell"/>
</dbReference>
<reference evidence="14 15" key="1">
    <citation type="submission" date="2018-04" db="EMBL/GenBank/DDBJ databases">
        <title>Genomic Encyclopedia of Type Strains, Phase IV (KMG-IV): sequencing the most valuable type-strain genomes for metagenomic binning, comparative biology and taxonomic classification.</title>
        <authorList>
            <person name="Goeker M."/>
        </authorList>
    </citation>
    <scope>NUCLEOTIDE SEQUENCE [LARGE SCALE GENOMIC DNA]</scope>
    <source>
        <strain evidence="14 15">DSM 20705</strain>
    </source>
</reference>
<dbReference type="HAMAP" id="MF_01465">
    <property type="entry name" value="SecY"/>
    <property type="match status" value="1"/>
</dbReference>
<feature type="transmembrane region" description="Helical" evidence="10">
    <location>
        <begin position="389"/>
        <end position="407"/>
    </location>
</feature>
<dbReference type="GO" id="GO:0043952">
    <property type="term" value="P:protein transport by the Sec complex"/>
    <property type="evidence" value="ECO:0007669"/>
    <property type="project" value="UniProtKB-UniRule"/>
</dbReference>
<dbReference type="PROSITE" id="PS00755">
    <property type="entry name" value="SECY_1"/>
    <property type="match status" value="1"/>
</dbReference>
<keyword evidence="8 10" id="KW-0472">Membrane</keyword>
<comment type="caution">
    <text evidence="10">Lacks conserved residue(s) required for the propagation of feature annotation.</text>
</comment>
<comment type="function">
    <text evidence="10 11">The central subunit of the protein translocation channel SecYEG. Consists of two halves formed by TMs 1-5 and 6-10. These two domains form a lateral gate at the front which open onto the bilayer between TMs 2 and 7, and are clamped together by SecE at the back. The channel is closed by both a pore ring composed of hydrophobic SecY resides and a short helix (helix 2A) on the extracellular side of the membrane which forms a plug. The plug probably moves laterally to allow the channel to open. The ring and the pore may move independently.</text>
</comment>
<feature type="transmembrane region" description="Helical" evidence="10">
    <location>
        <begin position="363"/>
        <end position="383"/>
    </location>
</feature>
<dbReference type="GO" id="GO:0006605">
    <property type="term" value="P:protein targeting"/>
    <property type="evidence" value="ECO:0007669"/>
    <property type="project" value="UniProtKB-UniRule"/>
</dbReference>
<dbReference type="GO" id="GO:0065002">
    <property type="term" value="P:intracellular protein transmembrane transport"/>
    <property type="evidence" value="ECO:0007669"/>
    <property type="project" value="UniProtKB-UniRule"/>
</dbReference>
<dbReference type="InterPro" id="IPR026593">
    <property type="entry name" value="SecY"/>
</dbReference>
<evidence type="ECO:0000313" key="15">
    <source>
        <dbReference type="Proteomes" id="UP000245793"/>
    </source>
</evidence>
<keyword evidence="3 10" id="KW-0813">Transport</keyword>
<evidence type="ECO:0000256" key="13">
    <source>
        <dbReference type="RuleBase" id="RU004349"/>
    </source>
</evidence>
<dbReference type="PRINTS" id="PR00303">
    <property type="entry name" value="SECYTRNLCASE"/>
</dbReference>
<protein>
    <recommendedName>
        <fullName evidence="9 10">Protein translocase subunit SecY</fullName>
    </recommendedName>
</protein>
<keyword evidence="4 10" id="KW-0812">Transmembrane</keyword>
<sequence length="424" mass="46844">MFKTLRDAWKVKEIRNKILFTLFCLFIFRLGSHIPAPFIDKSQIAKIFESAGQSVLGFLDLMAGGSLSNMSIFAMNIYPYITASIIIQLLTVAIPKLEELAKEGEEGRRKLNNITRVTGVVLALIQSMGTVFGLYSKAVTATGFIQNSLIIITLVAGTSFLVWLGDRITENGVGNGISLIIFVGIVARLPETLMKNFRLAQAGVTSWIAVIIYLLIMVAIVAFVVIIQEGERRVPVQYAKRVVGRRVYGGQATHIPIKVNMASVMPVIFASTFMQIPATIALFSKGGFANFLHNWLTQDGKFGFWIYLIINFVLIVFFTYFYNAIQFNTVEYAKNIQSQGGFIPGIRPGKPTSQFLSRTVNRITFIGGLALAILSSLPLLLSHFSNLDVAFQGTGMIIVVGVALETVQQIEAQMTMRHYKGFLG</sequence>
<dbReference type="Gene3D" id="1.10.3370.10">
    <property type="entry name" value="SecY subunit domain"/>
    <property type="match status" value="1"/>
</dbReference>
<dbReference type="AlphaFoldDB" id="A0A2U1E727"/>
<name>A0A2U1E727_9FIRM</name>
<comment type="subunit">
    <text evidence="10">Component of the Sec protein translocase complex. Heterotrimer consisting of SecY, SecE and SecG subunits. The heterotrimers can form oligomers, although 1 heterotrimer is thought to be able to translocate proteins. Interacts with the ribosome. Interacts with SecDF, and other proteins may be involved. Interacts with SecA.</text>
</comment>
<evidence type="ECO:0000256" key="1">
    <source>
        <dbReference type="ARBA" id="ARBA00004141"/>
    </source>
</evidence>
<keyword evidence="6 10" id="KW-1133">Transmembrane helix</keyword>
<evidence type="ECO:0000256" key="5">
    <source>
        <dbReference type="ARBA" id="ARBA00022927"/>
    </source>
</evidence>
<feature type="transmembrane region" description="Helical" evidence="10">
    <location>
        <begin position="77"/>
        <end position="97"/>
    </location>
</feature>
<comment type="similarity">
    <text evidence="2 10 13">Belongs to the SecY/SEC61-alpha family.</text>
</comment>
<dbReference type="InterPro" id="IPR030659">
    <property type="entry name" value="SecY_CS"/>
</dbReference>
<dbReference type="NCBIfam" id="TIGR00967">
    <property type="entry name" value="3a0501s007"/>
    <property type="match status" value="1"/>
</dbReference>
<keyword evidence="15" id="KW-1185">Reference proteome</keyword>
<feature type="transmembrane region" description="Helical" evidence="10">
    <location>
        <begin position="144"/>
        <end position="165"/>
    </location>
</feature>
<evidence type="ECO:0000256" key="7">
    <source>
        <dbReference type="ARBA" id="ARBA00023010"/>
    </source>
</evidence>
<keyword evidence="5 10" id="KW-0653">Protein transport</keyword>
<evidence type="ECO:0000256" key="4">
    <source>
        <dbReference type="ARBA" id="ARBA00022692"/>
    </source>
</evidence>
<dbReference type="InterPro" id="IPR002208">
    <property type="entry name" value="SecY/SEC61-alpha"/>
</dbReference>
<keyword evidence="7 10" id="KW-0811">Translocation</keyword>
<feature type="transmembrane region" description="Helical" evidence="10">
    <location>
        <begin position="304"/>
        <end position="325"/>
    </location>
</feature>
<accession>A0A2U1E727</accession>
<evidence type="ECO:0000256" key="6">
    <source>
        <dbReference type="ARBA" id="ARBA00022989"/>
    </source>
</evidence>
<dbReference type="SUPFAM" id="SSF103491">
    <property type="entry name" value="Preprotein translocase SecY subunit"/>
    <property type="match status" value="1"/>
</dbReference>
<dbReference type="PROSITE" id="PS00756">
    <property type="entry name" value="SECY_2"/>
    <property type="match status" value="1"/>
</dbReference>
<evidence type="ECO:0000256" key="2">
    <source>
        <dbReference type="ARBA" id="ARBA00005751"/>
    </source>
</evidence>
<dbReference type="PANTHER" id="PTHR10906">
    <property type="entry name" value="SECY/SEC61-ALPHA FAMILY MEMBER"/>
    <property type="match status" value="1"/>
</dbReference>
<evidence type="ECO:0000256" key="11">
    <source>
        <dbReference type="RuleBase" id="RU000537"/>
    </source>
</evidence>
<evidence type="ECO:0000256" key="10">
    <source>
        <dbReference type="HAMAP-Rule" id="MF_01465"/>
    </source>
</evidence>
<feature type="transmembrane region" description="Helical" evidence="10">
    <location>
        <begin position="264"/>
        <end position="284"/>
    </location>
</feature>
<evidence type="ECO:0000256" key="9">
    <source>
        <dbReference type="ARBA" id="ARBA00039733"/>
    </source>
</evidence>
<dbReference type="Proteomes" id="UP000245793">
    <property type="component" value="Unassembled WGS sequence"/>
</dbReference>
<feature type="transmembrane region" description="Helical" evidence="10">
    <location>
        <begin position="117"/>
        <end position="138"/>
    </location>
</feature>
<evidence type="ECO:0000256" key="3">
    <source>
        <dbReference type="ARBA" id="ARBA00022448"/>
    </source>
</evidence>